<evidence type="ECO:0000313" key="2">
    <source>
        <dbReference type="EMBL" id="MCK0207235.1"/>
    </source>
</evidence>
<keyword evidence="1" id="KW-0812">Transmembrane</keyword>
<feature type="transmembrane region" description="Helical" evidence="1">
    <location>
        <begin position="12"/>
        <end position="31"/>
    </location>
</feature>
<keyword evidence="1" id="KW-1133">Transmembrane helix</keyword>
<dbReference type="Proteomes" id="UP001202867">
    <property type="component" value="Unassembled WGS sequence"/>
</dbReference>
<dbReference type="RefSeq" id="WP_247199044.1">
    <property type="nucleotide sequence ID" value="NZ_JALKCG010000001.1"/>
</dbReference>
<dbReference type="EMBL" id="JALKCG010000001">
    <property type="protein sequence ID" value="MCK0207235.1"/>
    <property type="molecule type" value="Genomic_DNA"/>
</dbReference>
<comment type="caution">
    <text evidence="2">The sequence shown here is derived from an EMBL/GenBank/DDBJ whole genome shotgun (WGS) entry which is preliminary data.</text>
</comment>
<proteinExistence type="predicted"/>
<name>A0ABT0DIX1_9HYPH</name>
<evidence type="ECO:0000256" key="1">
    <source>
        <dbReference type="SAM" id="Phobius"/>
    </source>
</evidence>
<gene>
    <name evidence="2" type="ORF">MWN33_04215</name>
</gene>
<sequence>MAGRFPLSRRTRGAIAGGAGAVAGLLTANALKGAYADVRDSAVLYALIMFLASFFFIWLLRALLDRLDAEDRHR</sequence>
<accession>A0ABT0DIX1</accession>
<reference evidence="3" key="2">
    <citation type="submission" date="2023-07" db="EMBL/GenBank/DDBJ databases">
        <title>Ancylobacter moscoviensis sp. nov., facultatively methylotrophic bacteria from activated sludge and the reclassification of Starkeya novella (Starkey 1934) Kelly et al. 2000 as Ancylobacter novellus comb. nov., Starkeya koreensis Im et al. 2006 as Ancylobacter koreensis comb.nov., Angulomicrobium tetraedrale Vasil'eva et al. 1986 as Ancylobacter tetraedralis comb. nov., Angulomicrobium amanitiforme Fritz et al. 2004 as Ancylobacter amanitiformis comb. nov. and Methylorhabdus multivorans Doronina et al. 1996 as Ancylobacter multivorans comb. nov. and emended description of the genus Ancylobacter.</title>
        <authorList>
            <person name="Doronina N."/>
            <person name="Chemodurova A."/>
            <person name="Grouzdev D."/>
            <person name="Koziaeva V."/>
            <person name="Shi W."/>
            <person name="Wu L."/>
            <person name="Kaparullina E."/>
        </authorList>
    </citation>
    <scope>NUCLEOTIDE SEQUENCE [LARGE SCALE GENOMIC DNA]</scope>
    <source>
        <strain evidence="3">Jip08</strain>
    </source>
</reference>
<keyword evidence="3" id="KW-1185">Reference proteome</keyword>
<reference evidence="2 3" key="1">
    <citation type="submission" date="2022-04" db="EMBL/GenBank/DDBJ databases">
        <authorList>
            <person name="Grouzdev D.S."/>
            <person name="Pantiukh K.S."/>
            <person name="Krutkina M.S."/>
        </authorList>
    </citation>
    <scope>NUCLEOTIDE SEQUENCE [LARGE SCALE GENOMIC DNA]</scope>
    <source>
        <strain evidence="2 3">Jip08</strain>
    </source>
</reference>
<keyword evidence="1" id="KW-0472">Membrane</keyword>
<protein>
    <submittedName>
        <fullName evidence="2">Uncharacterized protein</fullName>
    </submittedName>
</protein>
<organism evidence="2 3">
    <name type="scientific">Ancylobacter koreensis</name>
    <dbReference type="NCBI Taxonomy" id="266121"/>
    <lineage>
        <taxon>Bacteria</taxon>
        <taxon>Pseudomonadati</taxon>
        <taxon>Pseudomonadota</taxon>
        <taxon>Alphaproteobacteria</taxon>
        <taxon>Hyphomicrobiales</taxon>
        <taxon>Xanthobacteraceae</taxon>
        <taxon>Ancylobacter</taxon>
    </lineage>
</organism>
<feature type="transmembrane region" description="Helical" evidence="1">
    <location>
        <begin position="43"/>
        <end position="64"/>
    </location>
</feature>
<evidence type="ECO:0000313" key="3">
    <source>
        <dbReference type="Proteomes" id="UP001202867"/>
    </source>
</evidence>